<dbReference type="Pfam" id="PF04542">
    <property type="entry name" value="Sigma70_r2"/>
    <property type="match status" value="1"/>
</dbReference>
<sequence>MNEYFHHAWREYAPSIWKACLFYTKDSYEAEDLMQTTWLKSFTYWQKKKQGSLTKAYFSTIARNTWIDECRKRKHTTIPYQDDEQPVDEQTDNIASISLVPILNQLASTLTINQQIVFLLADVCHCSLKEIAQLTNLSVGAVKANLFRARQKVKSHVRENIDMDPPIEEDQVLRVQLYITALQTEDTQLLASLLTDNATVRSLYAQQQTTTTPMECKMAA</sequence>
<dbReference type="SUPFAM" id="SSF88659">
    <property type="entry name" value="Sigma3 and sigma4 domains of RNA polymerase sigma factors"/>
    <property type="match status" value="1"/>
</dbReference>
<dbReference type="InterPro" id="IPR013325">
    <property type="entry name" value="RNA_pol_sigma_r2"/>
</dbReference>
<comment type="caution">
    <text evidence="8">The sequence shown here is derived from an EMBL/GenBank/DDBJ whole genome shotgun (WGS) entry which is preliminary data.</text>
</comment>
<dbReference type="InterPro" id="IPR007627">
    <property type="entry name" value="RNA_pol_sigma70_r2"/>
</dbReference>
<feature type="domain" description="RNA polymerase sigma-70 region 2" evidence="6">
    <location>
        <begin position="10"/>
        <end position="75"/>
    </location>
</feature>
<dbReference type="NCBIfam" id="TIGR02937">
    <property type="entry name" value="sigma70-ECF"/>
    <property type="match status" value="1"/>
</dbReference>
<dbReference type="GO" id="GO:0003677">
    <property type="term" value="F:DNA binding"/>
    <property type="evidence" value="ECO:0007669"/>
    <property type="project" value="UniProtKB-KW"/>
</dbReference>
<dbReference type="STRING" id="1462526.BN990_03559"/>
<evidence type="ECO:0000256" key="2">
    <source>
        <dbReference type="ARBA" id="ARBA00023015"/>
    </source>
</evidence>
<dbReference type="GO" id="GO:0016987">
    <property type="term" value="F:sigma factor activity"/>
    <property type="evidence" value="ECO:0007669"/>
    <property type="project" value="UniProtKB-KW"/>
</dbReference>
<accession>A0A024QFD0</accession>
<dbReference type="OrthoDB" id="2381154at2"/>
<dbReference type="Pfam" id="PF08281">
    <property type="entry name" value="Sigma70_r4_2"/>
    <property type="match status" value="1"/>
</dbReference>
<dbReference type="InterPro" id="IPR036388">
    <property type="entry name" value="WH-like_DNA-bd_sf"/>
</dbReference>
<reference evidence="9" key="2">
    <citation type="submission" date="2014-05" db="EMBL/GenBank/DDBJ databases">
        <title>Draft genome sequence of Virgibacillus massiliensis Vm-5.</title>
        <authorList>
            <person name="Khelaifia S."/>
            <person name="Croce O."/>
            <person name="Lagier J.C."/>
            <person name="Raoult D."/>
        </authorList>
    </citation>
    <scope>NUCLEOTIDE SEQUENCE [LARGE SCALE GENOMIC DNA]</scope>
    <source>
        <strain evidence="9">Vm-5</strain>
    </source>
</reference>
<evidence type="ECO:0000259" key="7">
    <source>
        <dbReference type="Pfam" id="PF08281"/>
    </source>
</evidence>
<dbReference type="GO" id="GO:0006352">
    <property type="term" value="P:DNA-templated transcription initiation"/>
    <property type="evidence" value="ECO:0007669"/>
    <property type="project" value="InterPro"/>
</dbReference>
<reference evidence="8 9" key="1">
    <citation type="submission" date="2014-03" db="EMBL/GenBank/DDBJ databases">
        <authorList>
            <person name="Urmite Genomes U."/>
        </authorList>
    </citation>
    <scope>NUCLEOTIDE SEQUENCE [LARGE SCALE GENOMIC DNA]</scope>
    <source>
        <strain evidence="8 9">Vm-5</strain>
    </source>
</reference>
<dbReference type="eggNOG" id="COG1595">
    <property type="taxonomic scope" value="Bacteria"/>
</dbReference>
<dbReference type="InterPro" id="IPR013249">
    <property type="entry name" value="RNA_pol_sigma70_r4_t2"/>
</dbReference>
<dbReference type="PANTHER" id="PTHR43133">
    <property type="entry name" value="RNA POLYMERASE ECF-TYPE SIGMA FACTO"/>
    <property type="match status" value="1"/>
</dbReference>
<feature type="domain" description="RNA polymerase sigma factor 70 region 4 type 2" evidence="7">
    <location>
        <begin position="105"/>
        <end position="152"/>
    </location>
</feature>
<dbReference type="InterPro" id="IPR013324">
    <property type="entry name" value="RNA_pol_sigma_r3/r4-like"/>
</dbReference>
<dbReference type="SUPFAM" id="SSF88946">
    <property type="entry name" value="Sigma2 domain of RNA polymerase sigma factors"/>
    <property type="match status" value="1"/>
</dbReference>
<dbReference type="Gene3D" id="1.10.10.10">
    <property type="entry name" value="Winged helix-like DNA-binding domain superfamily/Winged helix DNA-binding domain"/>
    <property type="match status" value="1"/>
</dbReference>
<keyword evidence="3" id="KW-0731">Sigma factor</keyword>
<name>A0A024QFD0_9BACI</name>
<proteinExistence type="inferred from homology"/>
<keyword evidence="5" id="KW-0804">Transcription</keyword>
<dbReference type="EMBL" id="CCDP010000002">
    <property type="protein sequence ID" value="CDQ41204.1"/>
    <property type="molecule type" value="Genomic_DNA"/>
</dbReference>
<evidence type="ECO:0000313" key="8">
    <source>
        <dbReference type="EMBL" id="CDQ41204.1"/>
    </source>
</evidence>
<evidence type="ECO:0000256" key="1">
    <source>
        <dbReference type="ARBA" id="ARBA00010641"/>
    </source>
</evidence>
<dbReference type="Gene3D" id="1.10.1740.10">
    <property type="match status" value="1"/>
</dbReference>
<keyword evidence="9" id="KW-1185">Reference proteome</keyword>
<evidence type="ECO:0000256" key="4">
    <source>
        <dbReference type="ARBA" id="ARBA00023125"/>
    </source>
</evidence>
<dbReference type="InterPro" id="IPR014284">
    <property type="entry name" value="RNA_pol_sigma-70_dom"/>
</dbReference>
<keyword evidence="2" id="KW-0805">Transcription regulation</keyword>
<dbReference type="PANTHER" id="PTHR43133:SF8">
    <property type="entry name" value="RNA POLYMERASE SIGMA FACTOR HI_1459-RELATED"/>
    <property type="match status" value="1"/>
</dbReference>
<keyword evidence="4" id="KW-0238">DNA-binding</keyword>
<protein>
    <submittedName>
        <fullName evidence="8">RNA polymerase sigma factor SigM</fullName>
    </submittedName>
</protein>
<evidence type="ECO:0000256" key="3">
    <source>
        <dbReference type="ARBA" id="ARBA00023082"/>
    </source>
</evidence>
<comment type="similarity">
    <text evidence="1">Belongs to the sigma-70 factor family. ECF subfamily.</text>
</comment>
<evidence type="ECO:0000259" key="6">
    <source>
        <dbReference type="Pfam" id="PF04542"/>
    </source>
</evidence>
<organism evidence="8 9">
    <name type="scientific">Virgibacillus massiliensis</name>
    <dbReference type="NCBI Taxonomy" id="1462526"/>
    <lineage>
        <taxon>Bacteria</taxon>
        <taxon>Bacillati</taxon>
        <taxon>Bacillota</taxon>
        <taxon>Bacilli</taxon>
        <taxon>Bacillales</taxon>
        <taxon>Bacillaceae</taxon>
        <taxon>Virgibacillus</taxon>
    </lineage>
</organism>
<evidence type="ECO:0000256" key="5">
    <source>
        <dbReference type="ARBA" id="ARBA00023163"/>
    </source>
</evidence>
<dbReference type="Proteomes" id="UP000028875">
    <property type="component" value="Unassembled WGS sequence"/>
</dbReference>
<dbReference type="InterPro" id="IPR039425">
    <property type="entry name" value="RNA_pol_sigma-70-like"/>
</dbReference>
<dbReference type="RefSeq" id="WP_038245854.1">
    <property type="nucleotide sequence ID" value="NZ_BNER01000009.1"/>
</dbReference>
<evidence type="ECO:0000313" key="9">
    <source>
        <dbReference type="Proteomes" id="UP000028875"/>
    </source>
</evidence>
<dbReference type="AlphaFoldDB" id="A0A024QFD0"/>
<gene>
    <name evidence="8" type="primary">sigM</name>
    <name evidence="8" type="ORF">BN990_03559</name>
</gene>